<dbReference type="EnsemblMetazoa" id="XM_030990812">
    <property type="protein sequence ID" value="XP_030846672"/>
    <property type="gene ID" value="LOC575946"/>
</dbReference>
<evidence type="ECO:0000256" key="6">
    <source>
        <dbReference type="ARBA" id="ARBA00022741"/>
    </source>
</evidence>
<keyword evidence="18" id="KW-1185">Reference proteome</keyword>
<dbReference type="Pfam" id="PF13537">
    <property type="entry name" value="GATase_7"/>
    <property type="match status" value="1"/>
</dbReference>
<dbReference type="SUPFAM" id="SSF52402">
    <property type="entry name" value="Adenine nucleotide alpha hydrolases-like"/>
    <property type="match status" value="1"/>
</dbReference>
<evidence type="ECO:0000256" key="8">
    <source>
        <dbReference type="ARBA" id="ARBA00022888"/>
    </source>
</evidence>
<dbReference type="InterPro" id="IPR017932">
    <property type="entry name" value="GATase_2_dom"/>
</dbReference>
<dbReference type="FunFam" id="3.40.50.620:FF:000090">
    <property type="entry name" value="asparagine synthetase [glutamine-hydrolyzing]"/>
    <property type="match status" value="1"/>
</dbReference>
<dbReference type="OrthoDB" id="409189at2759"/>
<dbReference type="InterPro" id="IPR029055">
    <property type="entry name" value="Ntn_hydrolases_N"/>
</dbReference>
<feature type="site" description="Important for beta-aspartyl-AMP intermediate formation" evidence="15">
    <location>
        <position position="368"/>
    </location>
</feature>
<feature type="binding site" evidence="14">
    <location>
        <position position="97"/>
    </location>
    <ligand>
        <name>L-glutamine</name>
        <dbReference type="ChEBI" id="CHEBI:58359"/>
    </ligand>
</feature>
<dbReference type="PANTHER" id="PTHR11772:SF23">
    <property type="entry name" value="ASPARAGINE SYNTHETASE [GLUTAMINE-HYDROLYZING]"/>
    <property type="match status" value="1"/>
</dbReference>
<dbReference type="GO" id="GO:0005829">
    <property type="term" value="C:cytosol"/>
    <property type="evidence" value="ECO:0000318"/>
    <property type="project" value="GO_Central"/>
</dbReference>
<evidence type="ECO:0000313" key="17">
    <source>
        <dbReference type="EnsemblMetazoa" id="XP_030846672"/>
    </source>
</evidence>
<evidence type="ECO:0000313" key="18">
    <source>
        <dbReference type="Proteomes" id="UP000007110"/>
    </source>
</evidence>
<dbReference type="UniPathway" id="UPA00134">
    <property type="reaction ID" value="UER00195"/>
</dbReference>
<evidence type="ECO:0000256" key="9">
    <source>
        <dbReference type="ARBA" id="ARBA00022962"/>
    </source>
</evidence>
<dbReference type="OMA" id="YGDFYLA"/>
<dbReference type="Gene3D" id="3.60.20.10">
    <property type="entry name" value="Glutamine Phosphoribosylpyrophosphate, subunit 1, domain 1"/>
    <property type="match status" value="1"/>
</dbReference>
<dbReference type="InterPro" id="IPR033738">
    <property type="entry name" value="AsnB_N"/>
</dbReference>
<evidence type="ECO:0000256" key="4">
    <source>
        <dbReference type="ARBA" id="ARBA00022598"/>
    </source>
</evidence>
<dbReference type="InterPro" id="IPR050795">
    <property type="entry name" value="Asn_Synthetase"/>
</dbReference>
<feature type="active site" description="For GATase activity" evidence="13">
    <location>
        <position position="2"/>
    </location>
</feature>
<evidence type="ECO:0000256" key="2">
    <source>
        <dbReference type="ARBA" id="ARBA00012737"/>
    </source>
</evidence>
<keyword evidence="9 13" id="KW-0315">Glutamine amidotransferase</keyword>
<evidence type="ECO:0000256" key="10">
    <source>
        <dbReference type="ARBA" id="ARBA00030234"/>
    </source>
</evidence>
<evidence type="ECO:0000256" key="15">
    <source>
        <dbReference type="PIRSR" id="PIRSR001589-3"/>
    </source>
</evidence>
<evidence type="ECO:0000256" key="11">
    <source>
        <dbReference type="ARBA" id="ARBA00048741"/>
    </source>
</evidence>
<keyword evidence="6 12" id="KW-0547">Nucleotide-binding</keyword>
<dbReference type="GO" id="GO:0005524">
    <property type="term" value="F:ATP binding"/>
    <property type="evidence" value="ECO:0007669"/>
    <property type="project" value="UniProtKB-KW"/>
</dbReference>
<dbReference type="KEGG" id="spu:575946"/>
<feature type="domain" description="Glutamine amidotransferase type-2" evidence="16">
    <location>
        <begin position="2"/>
        <end position="192"/>
    </location>
</feature>
<evidence type="ECO:0000256" key="5">
    <source>
        <dbReference type="ARBA" id="ARBA00022605"/>
    </source>
</evidence>
<dbReference type="InterPro" id="IPR014729">
    <property type="entry name" value="Rossmann-like_a/b/a_fold"/>
</dbReference>
<reference evidence="18" key="1">
    <citation type="submission" date="2015-02" db="EMBL/GenBank/DDBJ databases">
        <title>Genome sequencing for Strongylocentrotus purpuratus.</title>
        <authorList>
            <person name="Murali S."/>
            <person name="Liu Y."/>
            <person name="Vee V."/>
            <person name="English A."/>
            <person name="Wang M."/>
            <person name="Skinner E."/>
            <person name="Han Y."/>
            <person name="Muzny D.M."/>
            <person name="Worley K.C."/>
            <person name="Gibbs R.A."/>
        </authorList>
    </citation>
    <scope>NUCLEOTIDE SEQUENCE</scope>
</reference>
<organism evidence="17 18">
    <name type="scientific">Strongylocentrotus purpuratus</name>
    <name type="common">Purple sea urchin</name>
    <dbReference type="NCBI Taxonomy" id="7668"/>
    <lineage>
        <taxon>Eukaryota</taxon>
        <taxon>Metazoa</taxon>
        <taxon>Echinodermata</taxon>
        <taxon>Eleutherozoa</taxon>
        <taxon>Echinozoa</taxon>
        <taxon>Echinoidea</taxon>
        <taxon>Euechinoidea</taxon>
        <taxon>Echinacea</taxon>
        <taxon>Camarodonta</taxon>
        <taxon>Echinidea</taxon>
        <taxon>Strongylocentrotidae</taxon>
        <taxon>Strongylocentrotus</taxon>
    </lineage>
</organism>
<comment type="pathway">
    <text evidence="1">Amino-acid biosynthesis; L-asparagine biosynthesis; L-asparagine from L-aspartate (L-Gln route): step 1/1.</text>
</comment>
<dbReference type="Proteomes" id="UP000007110">
    <property type="component" value="Unassembled WGS sequence"/>
</dbReference>
<dbReference type="CDD" id="cd01991">
    <property type="entry name" value="Asn_synthase_B_C"/>
    <property type="match status" value="1"/>
</dbReference>
<evidence type="ECO:0000256" key="13">
    <source>
        <dbReference type="PIRSR" id="PIRSR001589-1"/>
    </source>
</evidence>
<protein>
    <recommendedName>
        <fullName evidence="3">Asparagine synthetase [glutamine-hydrolyzing]</fullName>
        <ecNumber evidence="2">6.3.5.4</ecNumber>
    </recommendedName>
    <alternativeName>
        <fullName evidence="10">Glutamine-dependent asparagine synthetase</fullName>
    </alternativeName>
</protein>
<evidence type="ECO:0000259" key="16">
    <source>
        <dbReference type="PROSITE" id="PS51278"/>
    </source>
</evidence>
<comment type="catalytic activity">
    <reaction evidence="11">
        <text>L-aspartate + L-glutamine + ATP + H2O = L-asparagine + L-glutamate + AMP + diphosphate + H(+)</text>
        <dbReference type="Rhea" id="RHEA:12228"/>
        <dbReference type="ChEBI" id="CHEBI:15377"/>
        <dbReference type="ChEBI" id="CHEBI:15378"/>
        <dbReference type="ChEBI" id="CHEBI:29985"/>
        <dbReference type="ChEBI" id="CHEBI:29991"/>
        <dbReference type="ChEBI" id="CHEBI:30616"/>
        <dbReference type="ChEBI" id="CHEBI:33019"/>
        <dbReference type="ChEBI" id="CHEBI:58048"/>
        <dbReference type="ChEBI" id="CHEBI:58359"/>
        <dbReference type="ChEBI" id="CHEBI:456215"/>
        <dbReference type="EC" id="6.3.5.4"/>
    </reaction>
</comment>
<evidence type="ECO:0000256" key="7">
    <source>
        <dbReference type="ARBA" id="ARBA00022840"/>
    </source>
</evidence>
<dbReference type="GO" id="GO:0070981">
    <property type="term" value="P:L-asparagine biosynthetic process"/>
    <property type="evidence" value="ECO:0007669"/>
    <property type="project" value="UniProtKB-UniPathway"/>
</dbReference>
<evidence type="ECO:0000256" key="3">
    <source>
        <dbReference type="ARBA" id="ARBA00021389"/>
    </source>
</evidence>
<dbReference type="PIRSF" id="PIRSF001589">
    <property type="entry name" value="Asn_synthetase_glu-h"/>
    <property type="match status" value="1"/>
</dbReference>
<keyword evidence="4" id="KW-0436">Ligase</keyword>
<dbReference type="CDD" id="cd00712">
    <property type="entry name" value="AsnB"/>
    <property type="match status" value="1"/>
</dbReference>
<feature type="binding site" evidence="14">
    <location>
        <position position="291"/>
    </location>
    <ligand>
        <name>ATP</name>
        <dbReference type="ChEBI" id="CHEBI:30616"/>
    </ligand>
</feature>
<dbReference type="GO" id="GO:0006529">
    <property type="term" value="P:asparagine biosynthetic process"/>
    <property type="evidence" value="ECO:0000318"/>
    <property type="project" value="GO_Central"/>
</dbReference>
<dbReference type="GeneID" id="575946"/>
<keyword evidence="5 13" id="KW-0028">Amino-acid biosynthesis</keyword>
<evidence type="ECO:0000256" key="14">
    <source>
        <dbReference type="PIRSR" id="PIRSR001589-2"/>
    </source>
</evidence>
<dbReference type="NCBIfam" id="TIGR01536">
    <property type="entry name" value="asn_synth_AEB"/>
    <property type="match status" value="1"/>
</dbReference>
<dbReference type="GO" id="GO:0004066">
    <property type="term" value="F:asparagine synthase (glutamine-hydrolyzing) activity"/>
    <property type="evidence" value="ECO:0000318"/>
    <property type="project" value="GO_Central"/>
</dbReference>
<sequence length="572" mass="64424">MCGIWALFGSDVDVHKHLGSALKIAHRGPDSFRTESIPKYNNCCLCFHRLAIVGNVFGMQPLRINGFPHLTLLYNGEIYNYKKLSEAFGFPIASKMDGEILLHLYIRGGIEYAASMADGVFAMCIVDTASKQVHIGRDTYGVRPMFSLLNEDGFMAISSEAKGLLGLRHGCDDRDVTIKPFPPGHVQSFNLLPSGKVSPLELIQFHSFEQTPKWSSVEGSLQVEGSLTPTDEDIYANIRALFTEAVRKRLMGERRIGCMLSGGLDSSLVSSLVMKAMVKDGFDYPLQTFSIGMKGSPDVVAARKVASHIGSEHHEIGFTPEEGIEAVEHVIKSLESYDITTLRASVGMYLVAQYIRKETDTIVVYSGEGADCLAQGYIYFHKQPDASAGDDESRKLLKDLYLYDVLRADRTTAAHGLELRCPFLDHHFTSYFLSLPKEMRCPNKGIEKYLLRKAFDGTGLLPCEILWRPKEAFSDGVSPVEKSWYEFLQEHIETKVTNDQLKDSPKRFPFNPPPSKEAYYYRQVFEKYYPGRSDWIPHIWMPKWTGATDPSARTLKHYKESEVSEKQDMEVK</sequence>
<dbReference type="Gene3D" id="3.40.50.620">
    <property type="entry name" value="HUPs"/>
    <property type="match status" value="1"/>
</dbReference>
<dbReference type="EC" id="6.3.5.4" evidence="2"/>
<evidence type="ECO:0000256" key="12">
    <source>
        <dbReference type="PIRNR" id="PIRNR001589"/>
    </source>
</evidence>
<keyword evidence="8 13" id="KW-0061">Asparagine biosynthesis</keyword>
<proteinExistence type="predicted"/>
<feature type="binding site" evidence="14">
    <location>
        <begin position="366"/>
        <end position="367"/>
    </location>
    <ligand>
        <name>ATP</name>
        <dbReference type="ChEBI" id="CHEBI:30616"/>
    </ligand>
</feature>
<dbReference type="PROSITE" id="PS51278">
    <property type="entry name" value="GATASE_TYPE_2"/>
    <property type="match status" value="1"/>
</dbReference>
<dbReference type="AlphaFoldDB" id="A0A7M7P5J1"/>
<accession>A0A7M7P5J1</accession>
<reference evidence="17" key="2">
    <citation type="submission" date="2021-01" db="UniProtKB">
        <authorList>
            <consortium name="EnsemblMetazoa"/>
        </authorList>
    </citation>
    <scope>IDENTIFICATION</scope>
</reference>
<dbReference type="FunFam" id="3.60.20.10:FF:000187">
    <property type="match status" value="1"/>
</dbReference>
<dbReference type="FunCoup" id="A0A7M7P5J1">
    <property type="interactions" value="918"/>
</dbReference>
<dbReference type="InterPro" id="IPR006426">
    <property type="entry name" value="Asn_synth_AEB"/>
</dbReference>
<name>A0A7M7P5J1_STRPU</name>
<dbReference type="InParanoid" id="A0A7M7P5J1"/>
<dbReference type="RefSeq" id="XP_030846672.1">
    <property type="nucleotide sequence ID" value="XM_030990812.1"/>
</dbReference>
<evidence type="ECO:0000256" key="1">
    <source>
        <dbReference type="ARBA" id="ARBA00005187"/>
    </source>
</evidence>
<keyword evidence="7 12" id="KW-0067">ATP-binding</keyword>
<dbReference type="Pfam" id="PF00733">
    <property type="entry name" value="Asn_synthase"/>
    <property type="match status" value="2"/>
</dbReference>
<dbReference type="SUPFAM" id="SSF56235">
    <property type="entry name" value="N-terminal nucleophile aminohydrolases (Ntn hydrolases)"/>
    <property type="match status" value="1"/>
</dbReference>
<dbReference type="InterPro" id="IPR001962">
    <property type="entry name" value="Asn_synthase"/>
</dbReference>
<dbReference type="PANTHER" id="PTHR11772">
    <property type="entry name" value="ASPARAGINE SYNTHETASE"/>
    <property type="match status" value="1"/>
</dbReference>